<organism evidence="2 3">
    <name type="scientific">Rhodocollybia butyracea</name>
    <dbReference type="NCBI Taxonomy" id="206335"/>
    <lineage>
        <taxon>Eukaryota</taxon>
        <taxon>Fungi</taxon>
        <taxon>Dikarya</taxon>
        <taxon>Basidiomycota</taxon>
        <taxon>Agaricomycotina</taxon>
        <taxon>Agaricomycetes</taxon>
        <taxon>Agaricomycetidae</taxon>
        <taxon>Agaricales</taxon>
        <taxon>Marasmiineae</taxon>
        <taxon>Omphalotaceae</taxon>
        <taxon>Rhodocollybia</taxon>
    </lineage>
</organism>
<dbReference type="OrthoDB" id="28748at2759"/>
<feature type="region of interest" description="Disordered" evidence="1">
    <location>
        <begin position="35"/>
        <end position="70"/>
    </location>
</feature>
<protein>
    <submittedName>
        <fullName evidence="2">Uncharacterized protein</fullName>
    </submittedName>
</protein>
<proteinExistence type="predicted"/>
<evidence type="ECO:0000313" key="3">
    <source>
        <dbReference type="Proteomes" id="UP000772434"/>
    </source>
</evidence>
<reference evidence="2" key="1">
    <citation type="submission" date="2020-11" db="EMBL/GenBank/DDBJ databases">
        <authorList>
            <consortium name="DOE Joint Genome Institute"/>
            <person name="Ahrendt S."/>
            <person name="Riley R."/>
            <person name="Andreopoulos W."/>
            <person name="Labutti K."/>
            <person name="Pangilinan J."/>
            <person name="Ruiz-Duenas F.J."/>
            <person name="Barrasa J.M."/>
            <person name="Sanchez-Garcia M."/>
            <person name="Camarero S."/>
            <person name="Miyauchi S."/>
            <person name="Serrano A."/>
            <person name="Linde D."/>
            <person name="Babiker R."/>
            <person name="Drula E."/>
            <person name="Ayuso-Fernandez I."/>
            <person name="Pacheco R."/>
            <person name="Padilla G."/>
            <person name="Ferreira P."/>
            <person name="Barriuso J."/>
            <person name="Kellner H."/>
            <person name="Castanera R."/>
            <person name="Alfaro M."/>
            <person name="Ramirez L."/>
            <person name="Pisabarro A.G."/>
            <person name="Kuo A."/>
            <person name="Tritt A."/>
            <person name="Lipzen A."/>
            <person name="He G."/>
            <person name="Yan M."/>
            <person name="Ng V."/>
            <person name="Cullen D."/>
            <person name="Martin F."/>
            <person name="Rosso M.-N."/>
            <person name="Henrissat B."/>
            <person name="Hibbett D."/>
            <person name="Martinez A.T."/>
            <person name="Grigoriev I.V."/>
        </authorList>
    </citation>
    <scope>NUCLEOTIDE SEQUENCE</scope>
    <source>
        <strain evidence="2">AH 40177</strain>
    </source>
</reference>
<accession>A0A9P5U8Y3</accession>
<sequence>MGWIRHSKPPINPPGLPAPTSFRLLSKDSCINPLANRQPSAPAHVRERYSKPRHSLQHSRIASRRHARSRQSPFMQVQGLVSQVEGTPVGAKSPLAQVQGSLKALHEVLNSVHAHLTLEGMLTLSARALTLSSKAFVTSWNAGFVFILLRRP</sequence>
<dbReference type="AlphaFoldDB" id="A0A9P5U8Y3"/>
<name>A0A9P5U8Y3_9AGAR</name>
<feature type="compositionally biased region" description="Basic residues" evidence="1">
    <location>
        <begin position="51"/>
        <end position="69"/>
    </location>
</feature>
<gene>
    <name evidence="2" type="ORF">BDP27DRAFT_1322179</name>
</gene>
<dbReference type="EMBL" id="JADNRY010000032">
    <property type="protein sequence ID" value="KAF9071460.1"/>
    <property type="molecule type" value="Genomic_DNA"/>
</dbReference>
<keyword evidence="3" id="KW-1185">Reference proteome</keyword>
<evidence type="ECO:0000313" key="2">
    <source>
        <dbReference type="EMBL" id="KAF9071460.1"/>
    </source>
</evidence>
<evidence type="ECO:0000256" key="1">
    <source>
        <dbReference type="SAM" id="MobiDB-lite"/>
    </source>
</evidence>
<comment type="caution">
    <text evidence="2">The sequence shown here is derived from an EMBL/GenBank/DDBJ whole genome shotgun (WGS) entry which is preliminary data.</text>
</comment>
<dbReference type="Proteomes" id="UP000772434">
    <property type="component" value="Unassembled WGS sequence"/>
</dbReference>